<dbReference type="KEGG" id="cvn:111138423"/>
<accession>A0A8B8F2N6</accession>
<evidence type="ECO:0000313" key="3">
    <source>
        <dbReference type="RefSeq" id="XP_022346088.1"/>
    </source>
</evidence>
<dbReference type="AlphaFoldDB" id="A0A8B8F2N6"/>
<dbReference type="GeneID" id="111138423"/>
<proteinExistence type="predicted"/>
<reference evidence="3" key="1">
    <citation type="submission" date="2025-08" db="UniProtKB">
        <authorList>
            <consortium name="RefSeq"/>
        </authorList>
    </citation>
    <scope>IDENTIFICATION</scope>
    <source>
        <tissue evidence="3">Whole sample</tissue>
    </source>
</reference>
<evidence type="ECO:0000256" key="1">
    <source>
        <dbReference type="SAM" id="MobiDB-lite"/>
    </source>
</evidence>
<feature type="region of interest" description="Disordered" evidence="1">
    <location>
        <begin position="1"/>
        <end position="85"/>
    </location>
</feature>
<organism evidence="2 3">
    <name type="scientific">Crassostrea virginica</name>
    <name type="common">Eastern oyster</name>
    <dbReference type="NCBI Taxonomy" id="6565"/>
    <lineage>
        <taxon>Eukaryota</taxon>
        <taxon>Metazoa</taxon>
        <taxon>Spiralia</taxon>
        <taxon>Lophotrochozoa</taxon>
        <taxon>Mollusca</taxon>
        <taxon>Bivalvia</taxon>
        <taxon>Autobranchia</taxon>
        <taxon>Pteriomorphia</taxon>
        <taxon>Ostreida</taxon>
        <taxon>Ostreoidea</taxon>
        <taxon>Ostreidae</taxon>
        <taxon>Crassostrea</taxon>
    </lineage>
</organism>
<sequence>MSESGSETKSPDAKSMASRTSINVKIPSAASKRGATPSKSPGLEVPDDIGSRALTTTPVSSKDYQAGNRSSLNQSTNKGLRQPQKTERELIRQAAAMIIERQWIAYRDKQMFRLLKHAVCAAENSLSKEILRKVCPKEAELLADKVQQVRVRFRFGGQEFPPMIFFKIFIHTEGKGVKYLSGKRVIKPASEASEDSLRNMGNRKFYDQMLQDAMYNQQYRITDEIDVTTLKDYMQYLANVDEAPASLGGKENYWRKLTLDILSRRTIFYDVIDYLYNQRITPRLRQEIPVLVQRPVSQEIKVQHIRAISTLRSESVPMGAPLTTPKSKMSGYTSHPISSRRSRQAKARASKLRKMYGLDRNSNATSSEGSKLLDSREPTAVSEEPDDYFDKYGITGEEGEDAEEWEREASKLYEWTQELSFNDDLIATPRLPIQI</sequence>
<feature type="compositionally biased region" description="Basic residues" evidence="1">
    <location>
        <begin position="338"/>
        <end position="354"/>
    </location>
</feature>
<dbReference type="Proteomes" id="UP000694844">
    <property type="component" value="Chromosome 5"/>
</dbReference>
<name>A0A8B8F2N6_CRAVI</name>
<dbReference type="PANTHER" id="PTHR33504:SF1">
    <property type="entry name" value="FAMILY WITH SEQUENCE SIMILARITY 90, MEMBER A1B"/>
    <property type="match status" value="1"/>
</dbReference>
<dbReference type="RefSeq" id="XP_022346088.1">
    <property type="nucleotide sequence ID" value="XM_022490380.1"/>
</dbReference>
<keyword evidence="2" id="KW-1185">Reference proteome</keyword>
<gene>
    <name evidence="3" type="primary">LOC111138423</name>
</gene>
<feature type="compositionally biased region" description="Polar residues" evidence="1">
    <location>
        <begin position="324"/>
        <end position="337"/>
    </location>
</feature>
<evidence type="ECO:0000313" key="2">
    <source>
        <dbReference type="Proteomes" id="UP000694844"/>
    </source>
</evidence>
<dbReference type="OrthoDB" id="10006090at2759"/>
<feature type="compositionally biased region" description="Polar residues" evidence="1">
    <location>
        <begin position="53"/>
        <end position="79"/>
    </location>
</feature>
<feature type="region of interest" description="Disordered" evidence="1">
    <location>
        <begin position="316"/>
        <end position="402"/>
    </location>
</feature>
<dbReference type="PANTHER" id="PTHR33504">
    <property type="entry name" value="NADH DEHYDROGENASE (UBIQUINONE) 1 BETA SUBCOMPLEX, 4"/>
    <property type="match status" value="1"/>
</dbReference>
<protein>
    <submittedName>
        <fullName evidence="3">Uncharacterized protein</fullName>
    </submittedName>
</protein>
<feature type="compositionally biased region" description="Polar residues" evidence="1">
    <location>
        <begin position="360"/>
        <end position="369"/>
    </location>
</feature>